<dbReference type="RefSeq" id="WP_262398674.1">
    <property type="nucleotide sequence ID" value="NZ_JACRTB010000002.1"/>
</dbReference>
<evidence type="ECO:0000259" key="4">
    <source>
        <dbReference type="PROSITE" id="PS50932"/>
    </source>
</evidence>
<dbReference type="PRINTS" id="PR00036">
    <property type="entry name" value="HTHLACI"/>
</dbReference>
<organism evidence="6 7">
    <name type="scientific">Yanshouia hominis</name>
    <dbReference type="NCBI Taxonomy" id="2763673"/>
    <lineage>
        <taxon>Bacteria</taxon>
        <taxon>Bacillati</taxon>
        <taxon>Bacillota</taxon>
        <taxon>Clostridia</taxon>
        <taxon>Eubacteriales</taxon>
        <taxon>Oscillospiraceae</taxon>
        <taxon>Yanshouia</taxon>
    </lineage>
</organism>
<dbReference type="Pfam" id="PF13377">
    <property type="entry name" value="Peripla_BP_3"/>
    <property type="match status" value="1"/>
</dbReference>
<dbReference type="GO" id="GO:0003677">
    <property type="term" value="F:DNA binding"/>
    <property type="evidence" value="ECO:0007669"/>
    <property type="project" value="UniProtKB-KW"/>
</dbReference>
<dbReference type="Proteomes" id="UP000658131">
    <property type="component" value="Unassembled WGS sequence"/>
</dbReference>
<evidence type="ECO:0000313" key="7">
    <source>
        <dbReference type="Proteomes" id="UP000658131"/>
    </source>
</evidence>
<proteinExistence type="predicted"/>
<dbReference type="InterPro" id="IPR046335">
    <property type="entry name" value="LacI/GalR-like_sensor"/>
</dbReference>
<feature type="domain" description="HTH cro/C1-type" evidence="5">
    <location>
        <begin position="6"/>
        <end position="50"/>
    </location>
</feature>
<reference evidence="6 7" key="1">
    <citation type="submission" date="2020-08" db="EMBL/GenBank/DDBJ databases">
        <title>Genome public.</title>
        <authorList>
            <person name="Liu C."/>
            <person name="Sun Q."/>
        </authorList>
    </citation>
    <scope>NUCLEOTIDE SEQUENCE [LARGE SCALE GENOMIC DNA]</scope>
    <source>
        <strain evidence="6 7">BX1</strain>
    </source>
</reference>
<dbReference type="Pfam" id="PF00356">
    <property type="entry name" value="LacI"/>
    <property type="match status" value="1"/>
</dbReference>
<evidence type="ECO:0000256" key="1">
    <source>
        <dbReference type="ARBA" id="ARBA00023015"/>
    </source>
</evidence>
<dbReference type="InterPro" id="IPR010982">
    <property type="entry name" value="Lambda_DNA-bd_dom_sf"/>
</dbReference>
<dbReference type="Gene3D" id="1.10.260.40">
    <property type="entry name" value="lambda repressor-like DNA-binding domains"/>
    <property type="match status" value="1"/>
</dbReference>
<keyword evidence="2 6" id="KW-0238">DNA-binding</keyword>
<protein>
    <submittedName>
        <fullName evidence="6">LacI family DNA-binding transcriptional regulator</fullName>
    </submittedName>
</protein>
<dbReference type="SMART" id="SM00354">
    <property type="entry name" value="HTH_LACI"/>
    <property type="match status" value="1"/>
</dbReference>
<feature type="domain" description="HTH lacI-type" evidence="4">
    <location>
        <begin position="5"/>
        <end position="60"/>
    </location>
</feature>
<evidence type="ECO:0000313" key="6">
    <source>
        <dbReference type="EMBL" id="MBC8574981.1"/>
    </source>
</evidence>
<evidence type="ECO:0000256" key="2">
    <source>
        <dbReference type="ARBA" id="ARBA00023125"/>
    </source>
</evidence>
<gene>
    <name evidence="6" type="ORF">H8717_00950</name>
</gene>
<keyword evidence="7" id="KW-1185">Reference proteome</keyword>
<dbReference type="InterPro" id="IPR001387">
    <property type="entry name" value="Cro/C1-type_HTH"/>
</dbReference>
<comment type="caution">
    <text evidence="6">The sequence shown here is derived from an EMBL/GenBank/DDBJ whole genome shotgun (WGS) entry which is preliminary data.</text>
</comment>
<dbReference type="PROSITE" id="PS50943">
    <property type="entry name" value="HTH_CROC1"/>
    <property type="match status" value="1"/>
</dbReference>
<dbReference type="SUPFAM" id="SSF53822">
    <property type="entry name" value="Periplasmic binding protein-like I"/>
    <property type="match status" value="1"/>
</dbReference>
<evidence type="ECO:0000259" key="5">
    <source>
        <dbReference type="PROSITE" id="PS50943"/>
    </source>
</evidence>
<keyword evidence="1" id="KW-0805">Transcription regulation</keyword>
<name>A0ABR7NEZ1_9FIRM</name>
<dbReference type="PANTHER" id="PTHR30146">
    <property type="entry name" value="LACI-RELATED TRANSCRIPTIONAL REPRESSOR"/>
    <property type="match status" value="1"/>
</dbReference>
<dbReference type="PROSITE" id="PS50932">
    <property type="entry name" value="HTH_LACI_2"/>
    <property type="match status" value="1"/>
</dbReference>
<keyword evidence="3" id="KW-0804">Transcription</keyword>
<accession>A0ABR7NEZ1</accession>
<evidence type="ECO:0000256" key="3">
    <source>
        <dbReference type="ARBA" id="ARBA00023163"/>
    </source>
</evidence>
<dbReference type="SUPFAM" id="SSF47413">
    <property type="entry name" value="lambda repressor-like DNA-binding domains"/>
    <property type="match status" value="1"/>
</dbReference>
<dbReference type="PANTHER" id="PTHR30146:SF109">
    <property type="entry name" value="HTH-TYPE TRANSCRIPTIONAL REGULATOR GALS"/>
    <property type="match status" value="1"/>
</dbReference>
<dbReference type="Gene3D" id="3.40.50.2300">
    <property type="match status" value="2"/>
</dbReference>
<dbReference type="InterPro" id="IPR000843">
    <property type="entry name" value="HTH_LacI"/>
</dbReference>
<dbReference type="CDD" id="cd01392">
    <property type="entry name" value="HTH_LacI"/>
    <property type="match status" value="1"/>
</dbReference>
<sequence>MAGRVTISDIAKAAGVSKTTISRYLNGNYGYMSAETRARIEEIIKKYNYVPNSIARTLKSKKSGMIGVIVNTLRYQVGAQTVTGINDICTKNGYGTIVHCTNGDRRAEETAVQLCLNQQVEGFIIIPCENSVAPYLEICERGIPVVICTRRLDDWPYGCVYVRHDELIQKMLLHLKEQGFEKVRFLLDVHDFHKEAMAGFFSAASAELFGMSREESIRWVGRESPAVCEALDALLHEYPGQSKAVMAVNTHTLFLTLRELERRRIRIPHELGVCGYDVIGWSELVYPGISAIRQPMDRMGIIAAEKMMESLREQRPTQGACALEGSLFFRNSTNLKAL</sequence>
<dbReference type="PROSITE" id="PS00356">
    <property type="entry name" value="HTH_LACI_1"/>
    <property type="match status" value="1"/>
</dbReference>
<dbReference type="InterPro" id="IPR028082">
    <property type="entry name" value="Peripla_BP_I"/>
</dbReference>
<dbReference type="EMBL" id="JACRTB010000002">
    <property type="protein sequence ID" value="MBC8574981.1"/>
    <property type="molecule type" value="Genomic_DNA"/>
</dbReference>